<dbReference type="EMBL" id="CH902620">
    <property type="protein sequence ID" value="KPU73198.1"/>
    <property type="molecule type" value="Genomic_DNA"/>
</dbReference>
<evidence type="ECO:0000256" key="11">
    <source>
        <dbReference type="ARBA" id="ARBA00023136"/>
    </source>
</evidence>
<dbReference type="GO" id="GO:0005789">
    <property type="term" value="C:endoplasmic reticulum membrane"/>
    <property type="evidence" value="ECO:0007669"/>
    <property type="project" value="UniProtKB-SubCell"/>
</dbReference>
<evidence type="ECO:0000256" key="5">
    <source>
        <dbReference type="ARBA" id="ARBA00012596"/>
    </source>
</evidence>
<comment type="cofactor">
    <cofactor evidence="1">
        <name>Mg(2+)</name>
        <dbReference type="ChEBI" id="CHEBI:18420"/>
    </cofactor>
</comment>
<dbReference type="UniPathway" id="UPA00378"/>
<keyword evidence="9" id="KW-0460">Magnesium</keyword>
<dbReference type="GO" id="GO:0045547">
    <property type="term" value="F:ditrans,polycis-polyprenyl diphosphate synthase [(2E,6E)-farnesyl diphosphate specific] activity"/>
    <property type="evidence" value="ECO:0007669"/>
    <property type="project" value="UniProtKB-EC"/>
</dbReference>
<dbReference type="GO" id="GO:1904423">
    <property type="term" value="C:dehydrodolichyl diphosphate synthase complex"/>
    <property type="evidence" value="ECO:0007669"/>
    <property type="project" value="InterPro"/>
</dbReference>
<sequence>MIEVLCLLLSRLLLLLIGGYELLWLLRERLNAFVNWSYDLWRTAAARELHERRVLTECRSQLTKTPQHLVLVISPSDHYVDSVLLRRIFGFALEVGVQHVSVYDRRPKGDGYVELAELCQPSNDEGTGSHFKWPAKPKKPESAPINGQKTNGYVNGAGDNSSCSNQLQLYQISAADGHALIADVCRELYEERNSEVVQNLLSQKREALTEQINSMLTKRLGYVAPEPDLGIIFARQTCTYGVLPWHVRFTEFHTHPSGRYFNVESFANILSKYSRCEQRWGT</sequence>
<dbReference type="GeneID" id="6497981"/>
<keyword evidence="15" id="KW-1185">Reference proteome</keyword>
<evidence type="ECO:0000313" key="14">
    <source>
        <dbReference type="EMBL" id="EDV31057.1"/>
    </source>
</evidence>
<keyword evidence="11" id="KW-0472">Membrane</keyword>
<evidence type="ECO:0000256" key="6">
    <source>
        <dbReference type="ARBA" id="ARBA00022679"/>
    </source>
</evidence>
<dbReference type="FunCoup" id="B3MNA0">
    <property type="interactions" value="1337"/>
</dbReference>
<evidence type="ECO:0000256" key="10">
    <source>
        <dbReference type="ARBA" id="ARBA00022989"/>
    </source>
</evidence>
<dbReference type="EMBL" id="CH902620">
    <property type="protein sequence ID" value="EDV31057.1"/>
    <property type="molecule type" value="Genomic_DNA"/>
</dbReference>
<dbReference type="Gene3D" id="3.40.1180.10">
    <property type="entry name" value="Decaprenyl diphosphate synthase-like"/>
    <property type="match status" value="1"/>
</dbReference>
<dbReference type="GO" id="GO:0009306">
    <property type="term" value="P:protein secretion"/>
    <property type="evidence" value="ECO:0007669"/>
    <property type="project" value="EnsemblMetazoa"/>
</dbReference>
<dbReference type="InterPro" id="IPR036424">
    <property type="entry name" value="UPP_synth-like_sf"/>
</dbReference>
<evidence type="ECO:0000256" key="12">
    <source>
        <dbReference type="ARBA" id="ARBA00047353"/>
    </source>
</evidence>
<dbReference type="KEGG" id="dan:6497981"/>
<evidence type="ECO:0000256" key="3">
    <source>
        <dbReference type="ARBA" id="ARBA00004922"/>
    </source>
</evidence>
<feature type="region of interest" description="Disordered" evidence="13">
    <location>
        <begin position="124"/>
        <end position="146"/>
    </location>
</feature>
<dbReference type="EC" id="2.5.1.87" evidence="5"/>
<comment type="subcellular location">
    <subcellularLocation>
        <location evidence="2">Endoplasmic reticulum membrane</location>
    </subcellularLocation>
</comment>
<keyword evidence="6 14" id="KW-0808">Transferase</keyword>
<comment type="similarity">
    <text evidence="4">Belongs to the UPP synthase family.</text>
</comment>
<keyword evidence="8" id="KW-0256">Endoplasmic reticulum</keyword>
<keyword evidence="7" id="KW-0812">Transmembrane</keyword>
<reference evidence="14" key="2">
    <citation type="journal article" date="2008" name="Bioinformatics">
        <title>Assembly reconciliation.</title>
        <authorList>
            <person name="Zimin A.V."/>
            <person name="Smith D.R."/>
            <person name="Sutton G."/>
            <person name="Yorke J.A."/>
        </authorList>
    </citation>
    <scope>NUCLEOTIDE SEQUENCE</scope>
    <source>
        <strain evidence="14">TSC#14024-0371.13</strain>
    </source>
</reference>
<comment type="catalytic activity">
    <reaction evidence="12">
        <text>n isopentenyl diphosphate + (2E,6E)-farnesyl diphosphate = a di-trans,poly-cis-polyprenyl diphosphate + n diphosphate</text>
        <dbReference type="Rhea" id="RHEA:53008"/>
        <dbReference type="Rhea" id="RHEA-COMP:19494"/>
        <dbReference type="ChEBI" id="CHEBI:33019"/>
        <dbReference type="ChEBI" id="CHEBI:128769"/>
        <dbReference type="ChEBI" id="CHEBI:136960"/>
        <dbReference type="ChEBI" id="CHEBI:175763"/>
        <dbReference type="EC" id="2.5.1.87"/>
    </reaction>
</comment>
<dbReference type="AlphaFoldDB" id="B3MNA0"/>
<dbReference type="CTD" id="33298"/>
<dbReference type="PANTHER" id="PTHR21528">
    <property type="entry name" value="DEHYDRODOLICHYL DIPHOSPHATE SYNTHASE COMPLEX SUBUNIT NUS1"/>
    <property type="match status" value="1"/>
</dbReference>
<dbReference type="PANTHER" id="PTHR21528:SF0">
    <property type="entry name" value="DEHYDRODOLICHYL DIPHOSPHATE SYNTHASE COMPLEX SUBUNIT NUS1"/>
    <property type="match status" value="1"/>
</dbReference>
<accession>B3MNA0</accession>
<protein>
    <recommendedName>
        <fullName evidence="5">ditrans,polycis-polyprenyl diphosphate synthase [(2E,6E)-farnesyldiphosphate specific]</fullName>
        <ecNumber evidence="5">2.5.1.87</ecNumber>
    </recommendedName>
</protein>
<evidence type="ECO:0000256" key="13">
    <source>
        <dbReference type="SAM" id="MobiDB-lite"/>
    </source>
</evidence>
<comment type="pathway">
    <text evidence="3">Protein modification; protein glycosylation.</text>
</comment>
<reference evidence="14 15" key="1">
    <citation type="journal article" date="2007" name="Nature">
        <title>Evolution of genes and genomes on the Drosophila phylogeny.</title>
        <authorList>
            <consortium name="Drosophila 12 Genomes Consortium"/>
            <person name="Clark A.G."/>
            <person name="Eisen M.B."/>
            <person name="Smith D.R."/>
            <person name="Bergman C.M."/>
            <person name="Oliver B."/>
            <person name="Markow T.A."/>
            <person name="Kaufman T.C."/>
            <person name="Kellis M."/>
            <person name="Gelbart W."/>
            <person name="Iyer V.N."/>
            <person name="Pollard D.A."/>
            <person name="Sackton T.B."/>
            <person name="Larracuente A.M."/>
            <person name="Singh N.D."/>
            <person name="Abad J.P."/>
            <person name="Abt D.N."/>
            <person name="Adryan B."/>
            <person name="Aguade M."/>
            <person name="Akashi H."/>
            <person name="Anderson W.W."/>
            <person name="Aquadro C.F."/>
            <person name="Ardell D.H."/>
            <person name="Arguello R."/>
            <person name="Artieri C.G."/>
            <person name="Barbash D.A."/>
            <person name="Barker D."/>
            <person name="Barsanti P."/>
            <person name="Batterham P."/>
            <person name="Batzoglou S."/>
            <person name="Begun D."/>
            <person name="Bhutkar A."/>
            <person name="Blanco E."/>
            <person name="Bosak S.A."/>
            <person name="Bradley R.K."/>
            <person name="Brand A.D."/>
            <person name="Brent M.R."/>
            <person name="Brooks A.N."/>
            <person name="Brown R.H."/>
            <person name="Butlin R.K."/>
            <person name="Caggese C."/>
            <person name="Calvi B.R."/>
            <person name="Bernardo de Carvalho A."/>
            <person name="Caspi A."/>
            <person name="Castrezana S."/>
            <person name="Celniker S.E."/>
            <person name="Chang J.L."/>
            <person name="Chapple C."/>
            <person name="Chatterji S."/>
            <person name="Chinwalla A."/>
            <person name="Civetta A."/>
            <person name="Clifton S.W."/>
            <person name="Comeron J.M."/>
            <person name="Costello J.C."/>
            <person name="Coyne J.A."/>
            <person name="Daub J."/>
            <person name="David R.G."/>
            <person name="Delcher A.L."/>
            <person name="Delehaunty K."/>
            <person name="Do C.B."/>
            <person name="Ebling H."/>
            <person name="Edwards K."/>
            <person name="Eickbush T."/>
            <person name="Evans J.D."/>
            <person name="Filipski A."/>
            <person name="Findeiss S."/>
            <person name="Freyhult E."/>
            <person name="Fulton L."/>
            <person name="Fulton R."/>
            <person name="Garcia A.C."/>
            <person name="Gardiner A."/>
            <person name="Garfield D.A."/>
            <person name="Garvin B.E."/>
            <person name="Gibson G."/>
            <person name="Gilbert D."/>
            <person name="Gnerre S."/>
            <person name="Godfrey J."/>
            <person name="Good R."/>
            <person name="Gotea V."/>
            <person name="Gravely B."/>
            <person name="Greenberg A.J."/>
            <person name="Griffiths-Jones S."/>
            <person name="Gross S."/>
            <person name="Guigo R."/>
            <person name="Gustafson E.A."/>
            <person name="Haerty W."/>
            <person name="Hahn M.W."/>
            <person name="Halligan D.L."/>
            <person name="Halpern A.L."/>
            <person name="Halter G.M."/>
            <person name="Han M.V."/>
            <person name="Heger A."/>
            <person name="Hillier L."/>
            <person name="Hinrichs A.S."/>
            <person name="Holmes I."/>
            <person name="Hoskins R.A."/>
            <person name="Hubisz M.J."/>
            <person name="Hultmark D."/>
            <person name="Huntley M.A."/>
            <person name="Jaffe D.B."/>
            <person name="Jagadeeshan S."/>
            <person name="Jeck W.R."/>
            <person name="Johnson J."/>
            <person name="Jones C.D."/>
            <person name="Jordan W.C."/>
            <person name="Karpen G.H."/>
            <person name="Kataoka E."/>
            <person name="Keightley P.D."/>
            <person name="Kheradpour P."/>
            <person name="Kirkness E.F."/>
            <person name="Koerich L.B."/>
            <person name="Kristiansen K."/>
            <person name="Kudrna D."/>
            <person name="Kulathinal R.J."/>
            <person name="Kumar S."/>
            <person name="Kwok R."/>
            <person name="Lander E."/>
            <person name="Langley C.H."/>
            <person name="Lapoint R."/>
            <person name="Lazzaro B.P."/>
            <person name="Lee S.J."/>
            <person name="Levesque L."/>
            <person name="Li R."/>
            <person name="Lin C.F."/>
            <person name="Lin M.F."/>
            <person name="Lindblad-Toh K."/>
            <person name="Llopart A."/>
            <person name="Long M."/>
            <person name="Low L."/>
            <person name="Lozovsky E."/>
            <person name="Lu J."/>
            <person name="Luo M."/>
            <person name="Machado C.A."/>
            <person name="Makalowski W."/>
            <person name="Marzo M."/>
            <person name="Matsuda M."/>
            <person name="Matzkin L."/>
            <person name="McAllister B."/>
            <person name="McBride C.S."/>
            <person name="McKernan B."/>
            <person name="McKernan K."/>
            <person name="Mendez-Lago M."/>
            <person name="Minx P."/>
            <person name="Mollenhauer M.U."/>
            <person name="Montooth K."/>
            <person name="Mount S.M."/>
            <person name="Mu X."/>
            <person name="Myers E."/>
            <person name="Negre B."/>
            <person name="Newfeld S."/>
            <person name="Nielsen R."/>
            <person name="Noor M.A."/>
            <person name="O'Grady P."/>
            <person name="Pachter L."/>
            <person name="Papaceit M."/>
            <person name="Parisi M.J."/>
            <person name="Parisi M."/>
            <person name="Parts L."/>
            <person name="Pedersen J.S."/>
            <person name="Pesole G."/>
            <person name="Phillippy A.M."/>
            <person name="Ponting C.P."/>
            <person name="Pop M."/>
            <person name="Porcelli D."/>
            <person name="Powell J.R."/>
            <person name="Prohaska S."/>
            <person name="Pruitt K."/>
            <person name="Puig M."/>
            <person name="Quesneville H."/>
            <person name="Ram K.R."/>
            <person name="Rand D."/>
            <person name="Rasmussen M.D."/>
            <person name="Reed L.K."/>
            <person name="Reenan R."/>
            <person name="Reily A."/>
            <person name="Remington K.A."/>
            <person name="Rieger T.T."/>
            <person name="Ritchie M.G."/>
            <person name="Robin C."/>
            <person name="Rogers Y.H."/>
            <person name="Rohde C."/>
            <person name="Rozas J."/>
            <person name="Rubenfield M.J."/>
            <person name="Ruiz A."/>
            <person name="Russo S."/>
            <person name="Salzberg S.L."/>
            <person name="Sanchez-Gracia A."/>
            <person name="Saranga D.J."/>
            <person name="Sato H."/>
            <person name="Schaeffer S.W."/>
            <person name="Schatz M.C."/>
            <person name="Schlenke T."/>
            <person name="Schwartz R."/>
            <person name="Segarra C."/>
            <person name="Singh R.S."/>
            <person name="Sirot L."/>
            <person name="Sirota M."/>
            <person name="Sisneros N.B."/>
            <person name="Smith C.D."/>
            <person name="Smith T.F."/>
            <person name="Spieth J."/>
            <person name="Stage D.E."/>
            <person name="Stark A."/>
            <person name="Stephan W."/>
            <person name="Strausberg R.L."/>
            <person name="Strempel S."/>
            <person name="Sturgill D."/>
            <person name="Sutton G."/>
            <person name="Sutton G.G."/>
            <person name="Tao W."/>
            <person name="Teichmann S."/>
            <person name="Tobari Y.N."/>
            <person name="Tomimura Y."/>
            <person name="Tsolas J.M."/>
            <person name="Valente V.L."/>
            <person name="Venter E."/>
            <person name="Venter J.C."/>
            <person name="Vicario S."/>
            <person name="Vieira F.G."/>
            <person name="Vilella A.J."/>
            <person name="Villasante A."/>
            <person name="Walenz B."/>
            <person name="Wang J."/>
            <person name="Wasserman M."/>
            <person name="Watts T."/>
            <person name="Wilson D."/>
            <person name="Wilson R.K."/>
            <person name="Wing R.A."/>
            <person name="Wolfner M.F."/>
            <person name="Wong A."/>
            <person name="Wong G.K."/>
            <person name="Wu C.I."/>
            <person name="Wu G."/>
            <person name="Yamamoto D."/>
            <person name="Yang H.P."/>
            <person name="Yang S.P."/>
            <person name="Yorke J.A."/>
            <person name="Yoshida K."/>
            <person name="Zdobnov E."/>
            <person name="Zhang P."/>
            <person name="Zhang Y."/>
            <person name="Zimin A.V."/>
            <person name="Baldwin J."/>
            <person name="Abdouelleil A."/>
            <person name="Abdulkadir J."/>
            <person name="Abebe A."/>
            <person name="Abera B."/>
            <person name="Abreu J."/>
            <person name="Acer S.C."/>
            <person name="Aftuck L."/>
            <person name="Alexander A."/>
            <person name="An P."/>
            <person name="Anderson E."/>
            <person name="Anderson S."/>
            <person name="Arachi H."/>
            <person name="Azer M."/>
            <person name="Bachantsang P."/>
            <person name="Barry A."/>
            <person name="Bayul T."/>
            <person name="Berlin A."/>
            <person name="Bessette D."/>
            <person name="Bloom T."/>
            <person name="Blye J."/>
            <person name="Boguslavskiy L."/>
            <person name="Bonnet C."/>
            <person name="Boukhgalter B."/>
            <person name="Bourzgui I."/>
            <person name="Brown A."/>
            <person name="Cahill P."/>
            <person name="Channer S."/>
            <person name="Cheshatsang Y."/>
            <person name="Chuda L."/>
            <person name="Citroen M."/>
            <person name="Collymore A."/>
            <person name="Cooke P."/>
            <person name="Costello M."/>
            <person name="D'Aco K."/>
            <person name="Daza R."/>
            <person name="De Haan G."/>
            <person name="DeGray S."/>
            <person name="DeMaso C."/>
            <person name="Dhargay N."/>
            <person name="Dooley K."/>
            <person name="Dooley E."/>
            <person name="Doricent M."/>
            <person name="Dorje P."/>
            <person name="Dorjee K."/>
            <person name="Dupes A."/>
            <person name="Elong R."/>
            <person name="Falk J."/>
            <person name="Farina A."/>
            <person name="Faro S."/>
            <person name="Ferguson D."/>
            <person name="Fisher S."/>
            <person name="Foley C.D."/>
            <person name="Franke A."/>
            <person name="Friedrich D."/>
            <person name="Gadbois L."/>
            <person name="Gearin G."/>
            <person name="Gearin C.R."/>
            <person name="Giannoukos G."/>
            <person name="Goode T."/>
            <person name="Graham J."/>
            <person name="Grandbois E."/>
            <person name="Grewal S."/>
            <person name="Gyaltsen K."/>
            <person name="Hafez N."/>
            <person name="Hagos B."/>
            <person name="Hall J."/>
            <person name="Henson C."/>
            <person name="Hollinger A."/>
            <person name="Honan T."/>
            <person name="Huard M.D."/>
            <person name="Hughes L."/>
            <person name="Hurhula B."/>
            <person name="Husby M.E."/>
            <person name="Kamat A."/>
            <person name="Kanga B."/>
            <person name="Kashin S."/>
            <person name="Khazanovich D."/>
            <person name="Kisner P."/>
            <person name="Lance K."/>
            <person name="Lara M."/>
            <person name="Lee W."/>
            <person name="Lennon N."/>
            <person name="Letendre F."/>
            <person name="LeVine R."/>
            <person name="Lipovsky A."/>
            <person name="Liu X."/>
            <person name="Liu J."/>
            <person name="Liu S."/>
            <person name="Lokyitsang T."/>
            <person name="Lokyitsang Y."/>
            <person name="Lubonja R."/>
            <person name="Lui A."/>
            <person name="MacDonald P."/>
            <person name="Magnisalis V."/>
            <person name="Maru K."/>
            <person name="Matthews C."/>
            <person name="McCusker W."/>
            <person name="McDonough S."/>
            <person name="Mehta T."/>
            <person name="Meldrim J."/>
            <person name="Meneus L."/>
            <person name="Mihai O."/>
            <person name="Mihalev A."/>
            <person name="Mihova T."/>
            <person name="Mittelman R."/>
            <person name="Mlenga V."/>
            <person name="Montmayeur A."/>
            <person name="Mulrain L."/>
            <person name="Navidi A."/>
            <person name="Naylor J."/>
            <person name="Negash T."/>
            <person name="Nguyen T."/>
            <person name="Nguyen N."/>
            <person name="Nicol R."/>
            <person name="Norbu C."/>
            <person name="Norbu N."/>
            <person name="Novod N."/>
            <person name="O'Neill B."/>
            <person name="Osman S."/>
            <person name="Markiewicz E."/>
            <person name="Oyono O.L."/>
            <person name="Patti C."/>
            <person name="Phunkhang P."/>
            <person name="Pierre F."/>
            <person name="Priest M."/>
            <person name="Raghuraman S."/>
            <person name="Rege F."/>
            <person name="Reyes R."/>
            <person name="Rise C."/>
            <person name="Rogov P."/>
            <person name="Ross K."/>
            <person name="Ryan E."/>
            <person name="Settipalli S."/>
            <person name="Shea T."/>
            <person name="Sherpa N."/>
            <person name="Shi L."/>
            <person name="Shih D."/>
            <person name="Sparrow T."/>
            <person name="Spaulding J."/>
            <person name="Stalker J."/>
            <person name="Stange-Thomann N."/>
            <person name="Stavropoulos S."/>
            <person name="Stone C."/>
            <person name="Strader C."/>
            <person name="Tesfaye S."/>
            <person name="Thomson T."/>
            <person name="Thoulutsang Y."/>
            <person name="Thoulutsang D."/>
            <person name="Topham K."/>
            <person name="Topping I."/>
            <person name="Tsamla T."/>
            <person name="Vassiliev H."/>
            <person name="Vo A."/>
            <person name="Wangchuk T."/>
            <person name="Wangdi T."/>
            <person name="Weiand M."/>
            <person name="Wilkinson J."/>
            <person name="Wilson A."/>
            <person name="Yadav S."/>
            <person name="Young G."/>
            <person name="Yu Q."/>
            <person name="Zembek L."/>
            <person name="Zhong D."/>
            <person name="Zimmer A."/>
            <person name="Zwirko Z."/>
            <person name="Jaffe D.B."/>
            <person name="Alvarez P."/>
            <person name="Brockman W."/>
            <person name="Butler J."/>
            <person name="Chin C."/>
            <person name="Gnerre S."/>
            <person name="Grabherr M."/>
            <person name="Kleber M."/>
            <person name="Mauceli E."/>
            <person name="MacCallum I."/>
        </authorList>
    </citation>
    <scope>NUCLEOTIDE SEQUENCE [LARGE SCALE GENOMIC DNA]</scope>
    <source>
        <strain evidence="14">TSC#14024-0371.13</strain>
        <strain evidence="15">Tucson 14024-0371.13</strain>
    </source>
</reference>
<evidence type="ECO:0000256" key="2">
    <source>
        <dbReference type="ARBA" id="ARBA00004586"/>
    </source>
</evidence>
<dbReference type="eggNOG" id="KOG2818">
    <property type="taxonomic scope" value="Eukaryota"/>
</dbReference>
<dbReference type="STRING" id="7217.B3MNA0"/>
<dbReference type="HOGENOM" id="CLU_1009259_0_0_1"/>
<dbReference type="OrthoDB" id="19639at2759"/>
<reference evidence="14" key="3">
    <citation type="submission" date="2015-10" db="EMBL/GenBank/DDBJ databases">
        <authorList>
            <consortium name="FlyBase"/>
        </authorList>
    </citation>
    <scope>NUCLEOTIDE SEQUENCE</scope>
    <source>
        <strain evidence="14">TSC#14024-0371.13</strain>
    </source>
</reference>
<evidence type="ECO:0000256" key="1">
    <source>
        <dbReference type="ARBA" id="ARBA00001946"/>
    </source>
</evidence>
<dbReference type="InterPro" id="IPR038887">
    <property type="entry name" value="Nus1/NgBR"/>
</dbReference>
<proteinExistence type="inferred from homology"/>
<evidence type="ECO:0000256" key="8">
    <source>
        <dbReference type="ARBA" id="ARBA00022824"/>
    </source>
</evidence>
<dbReference type="SUPFAM" id="SSF64005">
    <property type="entry name" value="Undecaprenyl diphosphate synthase"/>
    <property type="match status" value="1"/>
</dbReference>
<evidence type="ECO:0000256" key="4">
    <source>
        <dbReference type="ARBA" id="ARBA00005432"/>
    </source>
</evidence>
<dbReference type="Proteomes" id="UP000007801">
    <property type="component" value="Unassembled WGS sequence"/>
</dbReference>
<keyword evidence="10" id="KW-1133">Transmembrane helix</keyword>
<gene>
    <name evidence="14" type="primary">Dana\GF15168</name>
    <name evidence="14" type="synonym">dana_GLEANR_15934</name>
    <name evidence="14" type="ORF">GF15168</name>
</gene>
<evidence type="ECO:0000313" key="15">
    <source>
        <dbReference type="Proteomes" id="UP000007801"/>
    </source>
</evidence>
<dbReference type="OMA" id="GYELIWR"/>
<evidence type="ECO:0000256" key="7">
    <source>
        <dbReference type="ARBA" id="ARBA00022692"/>
    </source>
</evidence>
<organism evidence="14 15">
    <name type="scientific">Drosophila ananassae</name>
    <name type="common">Fruit fly</name>
    <dbReference type="NCBI Taxonomy" id="7217"/>
    <lineage>
        <taxon>Eukaryota</taxon>
        <taxon>Metazoa</taxon>
        <taxon>Ecdysozoa</taxon>
        <taxon>Arthropoda</taxon>
        <taxon>Hexapoda</taxon>
        <taxon>Insecta</taxon>
        <taxon>Pterygota</taxon>
        <taxon>Neoptera</taxon>
        <taxon>Endopterygota</taxon>
        <taxon>Diptera</taxon>
        <taxon>Brachycera</taxon>
        <taxon>Muscomorpha</taxon>
        <taxon>Ephydroidea</taxon>
        <taxon>Drosophilidae</taxon>
        <taxon>Drosophila</taxon>
        <taxon>Sophophora</taxon>
    </lineage>
</organism>
<name>B3MNA0_DROAN</name>
<evidence type="ECO:0000256" key="9">
    <source>
        <dbReference type="ARBA" id="ARBA00022842"/>
    </source>
</evidence>